<dbReference type="Gene3D" id="2.60.40.1080">
    <property type="match status" value="1"/>
</dbReference>
<evidence type="ECO:0000313" key="2">
    <source>
        <dbReference type="EMBL" id="HIQ95108.1"/>
    </source>
</evidence>
<organism evidence="2 3">
    <name type="scientific">Candidatus Limivivens merdigallinarum</name>
    <dbReference type="NCBI Taxonomy" id="2840859"/>
    <lineage>
        <taxon>Bacteria</taxon>
        <taxon>Bacillati</taxon>
        <taxon>Bacillota</taxon>
        <taxon>Clostridia</taxon>
        <taxon>Lachnospirales</taxon>
        <taxon>Lachnospiraceae</taxon>
        <taxon>Lachnospiraceae incertae sedis</taxon>
        <taxon>Candidatus Limivivens</taxon>
    </lineage>
</organism>
<evidence type="ECO:0000313" key="3">
    <source>
        <dbReference type="Proteomes" id="UP000886886"/>
    </source>
</evidence>
<dbReference type="InterPro" id="IPR008964">
    <property type="entry name" value="Invasin/intimin_cell_adhesion"/>
</dbReference>
<dbReference type="AlphaFoldDB" id="A0A9D0ZT16"/>
<comment type="caution">
    <text evidence="2">The sequence shown here is derived from an EMBL/GenBank/DDBJ whole genome shotgun (WGS) entry which is preliminary data.</text>
</comment>
<reference evidence="2" key="1">
    <citation type="submission" date="2020-10" db="EMBL/GenBank/DDBJ databases">
        <authorList>
            <person name="Gilroy R."/>
        </authorList>
    </citation>
    <scope>NUCLEOTIDE SEQUENCE</scope>
    <source>
        <strain evidence="2">ChiSjej3B21-11622</strain>
    </source>
</reference>
<dbReference type="EMBL" id="DVFT01000014">
    <property type="protein sequence ID" value="HIQ95108.1"/>
    <property type="molecule type" value="Genomic_DNA"/>
</dbReference>
<dbReference type="Proteomes" id="UP000886886">
    <property type="component" value="Unassembled WGS sequence"/>
</dbReference>
<sequence>DNCWQELVADEPLSIADAVLSLSAESFQYDGTEKKPEVTVVLGGTTLTADQDYTLAYENNTEVGTAKVTITGIGLYQGTVEKEFTITCEHQWGESITKEPTCQEEGEKTITCEICGQTKTEKIEKADHQYGEWTVAKEPTKDTDGERKRACIWCGLEETEVIPALGWETVPDGTTVISEGAFQGNTTIREIILPDSLKEIQANAFENCGNLERVVLPEGVVAIGDGAFQNCPNLQEVVIPKIVTQIGTDAFKGCPNLIIFGEEGSFAQTYAEENGISFTVFQKNDLASCRWEVPGEFTYNGEEHRPEVKLFLAEKQLVHGIDYTVAYENNLNAGEAYINVTGIRTFQGVLKIPFVIQKSARPVQPEETVTKLYTDAPFKLETEGDGIFQYEVSNPQIAEVSSDGTVTIKAAGKTEIVIKEAETENYLERESAVALTVNPAPIRVSGILAQDKVFDGTTKAVLVTDQVVFEGKKENDQLSVEAQGSFVDANAGTGKTVLISGMKLVGTQSGNYVLDTAGQQQDAKASITKAHSVYSGRTEFTGTVGQSLSEITSGSGLTVAEYVFDQVGSFTNQAIYCPDSRNYEPQKGIAITIQITCDSHTGGKADCMHRAVCEKCGQEYGETDPNGHQYTEVVTKPTCTEGGYTTYTCRICQTSYQGNETKPAGHQLKDGVCTVCGYMELPAVGTTVTVGSLKYKIVSSADEKQEVEVTASVKKNLTSIEIPSVVKISGGDYQVVSIASKAFQNCTNLKKVTIGANVRSIGSSAFAGCRKLTSISTKNVQEIGSSAFSGCSSLKKAVTGTALQKIGNNAFYNCKALTSMTIGRNVNSIGSKAFANCTKLRKAVIGSKVKKINTNTFYGCKSLTSVTIGNNVTSIGNGAFKNCSKLRKVTIPVKVKSIGKDAFRNSKNLKSVVIRGTALKSVGKNAFKGVDSRAVVKVPKKKLKAYQKLLKNKGLSKTAKISK</sequence>
<dbReference type="InterPro" id="IPR032675">
    <property type="entry name" value="LRR_dom_sf"/>
</dbReference>
<accession>A0A9D0ZT16</accession>
<dbReference type="SUPFAM" id="SSF52058">
    <property type="entry name" value="L domain-like"/>
    <property type="match status" value="2"/>
</dbReference>
<dbReference type="SUPFAM" id="SSF49373">
    <property type="entry name" value="Invasin/intimin cell-adhesion fragments"/>
    <property type="match status" value="1"/>
</dbReference>
<dbReference type="PANTHER" id="PTHR45661:SF3">
    <property type="entry name" value="IG-LIKE DOMAIN-CONTAINING PROTEIN"/>
    <property type="match status" value="1"/>
</dbReference>
<gene>
    <name evidence="2" type="ORF">IAB26_00955</name>
</gene>
<proteinExistence type="predicted"/>
<evidence type="ECO:0000259" key="1">
    <source>
        <dbReference type="Pfam" id="PF18657"/>
    </source>
</evidence>
<feature type="non-terminal residue" evidence="2">
    <location>
        <position position="1"/>
    </location>
</feature>
<dbReference type="InterPro" id="IPR053139">
    <property type="entry name" value="Surface_bspA-like"/>
</dbReference>
<dbReference type="PANTHER" id="PTHR45661">
    <property type="entry name" value="SURFACE ANTIGEN"/>
    <property type="match status" value="1"/>
</dbReference>
<reference evidence="2" key="2">
    <citation type="journal article" date="2021" name="PeerJ">
        <title>Extensive microbial diversity within the chicken gut microbiome revealed by metagenomics and culture.</title>
        <authorList>
            <person name="Gilroy R."/>
            <person name="Ravi A."/>
            <person name="Getino M."/>
            <person name="Pursley I."/>
            <person name="Horton D.L."/>
            <person name="Alikhan N.F."/>
            <person name="Baker D."/>
            <person name="Gharbi K."/>
            <person name="Hall N."/>
            <person name="Watson M."/>
            <person name="Adriaenssens E.M."/>
            <person name="Foster-Nyarko E."/>
            <person name="Jarju S."/>
            <person name="Secka A."/>
            <person name="Antonio M."/>
            <person name="Oren A."/>
            <person name="Chaudhuri R.R."/>
            <person name="La Ragione R."/>
            <person name="Hildebrand F."/>
            <person name="Pallen M.J."/>
        </authorList>
    </citation>
    <scope>NUCLEOTIDE SEQUENCE</scope>
    <source>
        <strain evidence="2">ChiSjej3B21-11622</strain>
    </source>
</reference>
<dbReference type="InterPro" id="IPR041248">
    <property type="entry name" value="YDG"/>
</dbReference>
<dbReference type="Gene3D" id="3.80.10.10">
    <property type="entry name" value="Ribonuclease Inhibitor"/>
    <property type="match status" value="3"/>
</dbReference>
<name>A0A9D0ZT16_9FIRM</name>
<dbReference type="Pfam" id="PF18657">
    <property type="entry name" value="YDG"/>
    <property type="match status" value="1"/>
</dbReference>
<protein>
    <submittedName>
        <fullName evidence="2">Leucine-rich repeat protein</fullName>
    </submittedName>
</protein>
<dbReference type="InterPro" id="IPR026906">
    <property type="entry name" value="LRR_5"/>
</dbReference>
<feature type="domain" description="YDG" evidence="1">
    <location>
        <begin position="439"/>
        <end position="516"/>
    </location>
</feature>
<dbReference type="Pfam" id="PF13306">
    <property type="entry name" value="LRR_5"/>
    <property type="match status" value="3"/>
</dbReference>